<evidence type="ECO:0000313" key="3">
    <source>
        <dbReference type="Proteomes" id="UP000243498"/>
    </source>
</evidence>
<dbReference type="AlphaFoldDB" id="A0A166WQA4"/>
<proteinExistence type="predicted"/>
<evidence type="ECO:0000256" key="1">
    <source>
        <dbReference type="SAM" id="MobiDB-lite"/>
    </source>
</evidence>
<reference evidence="2 3" key="1">
    <citation type="journal article" date="2016" name="Genome Biol. Evol.">
        <title>Divergent and convergent evolution of fungal pathogenicity.</title>
        <authorList>
            <person name="Shang Y."/>
            <person name="Xiao G."/>
            <person name="Zheng P."/>
            <person name="Cen K."/>
            <person name="Zhan S."/>
            <person name="Wang C."/>
        </authorList>
    </citation>
    <scope>NUCLEOTIDE SEQUENCE [LARGE SCALE GENOMIC DNA]</scope>
    <source>
        <strain evidence="2 3">RCEF 4871</strain>
    </source>
</reference>
<comment type="caution">
    <text evidence="2">The sequence shown here is derived from an EMBL/GenBank/DDBJ whole genome shotgun (WGS) entry which is preliminary data.</text>
</comment>
<dbReference type="EMBL" id="AZHC01000046">
    <property type="protein sequence ID" value="OAA34981.1"/>
    <property type="molecule type" value="Genomic_DNA"/>
</dbReference>
<accession>A0A166WQA4</accession>
<name>A0A166WQA4_METRR</name>
<evidence type="ECO:0000313" key="2">
    <source>
        <dbReference type="EMBL" id="OAA34981.1"/>
    </source>
</evidence>
<organism evidence="2 3">
    <name type="scientific">Metarhizium rileyi (strain RCEF 4871)</name>
    <name type="common">Nomuraea rileyi</name>
    <dbReference type="NCBI Taxonomy" id="1649241"/>
    <lineage>
        <taxon>Eukaryota</taxon>
        <taxon>Fungi</taxon>
        <taxon>Dikarya</taxon>
        <taxon>Ascomycota</taxon>
        <taxon>Pezizomycotina</taxon>
        <taxon>Sordariomycetes</taxon>
        <taxon>Hypocreomycetidae</taxon>
        <taxon>Hypocreales</taxon>
        <taxon>Clavicipitaceae</taxon>
        <taxon>Metarhizium</taxon>
    </lineage>
</organism>
<dbReference type="Proteomes" id="UP000243498">
    <property type="component" value="Unassembled WGS sequence"/>
</dbReference>
<keyword evidence="3" id="KW-1185">Reference proteome</keyword>
<protein>
    <submittedName>
        <fullName evidence="2">Uncharacterized protein</fullName>
    </submittedName>
</protein>
<sequence length="116" mass="12656">MYVWLPGESERITTHLGTVIVAEQGLWAIVGAKLPSGPFVDIQVTCQYSSVQARGCGTGGGAFEARPTLIDLLRIQANYSSTKSWPTNQGHKPKQQYGVQNANFPPDWGRRKGLTP</sequence>
<feature type="region of interest" description="Disordered" evidence="1">
    <location>
        <begin position="82"/>
        <end position="116"/>
    </location>
</feature>
<gene>
    <name evidence="2" type="ORF">NOR_08221</name>
</gene>